<keyword evidence="9" id="KW-1185">Reference proteome</keyword>
<evidence type="ECO:0000313" key="9">
    <source>
        <dbReference type="Proteomes" id="UP000019140"/>
    </source>
</evidence>
<dbReference type="GO" id="GO:0005886">
    <property type="term" value="C:plasma membrane"/>
    <property type="evidence" value="ECO:0007669"/>
    <property type="project" value="UniProtKB-SubCell"/>
</dbReference>
<dbReference type="PANTHER" id="PTHR43266">
    <property type="entry name" value="MACROLIDE-EFFLUX PROTEIN"/>
    <property type="match status" value="1"/>
</dbReference>
<feature type="transmembrane region" description="Helical" evidence="7">
    <location>
        <begin position="405"/>
        <end position="424"/>
    </location>
</feature>
<dbReference type="AlphaFoldDB" id="W4LIW9"/>
<reference evidence="8 9" key="1">
    <citation type="journal article" date="2014" name="Nature">
        <title>An environmental bacterial taxon with a large and distinct metabolic repertoire.</title>
        <authorList>
            <person name="Wilson M.C."/>
            <person name="Mori T."/>
            <person name="Ruckert C."/>
            <person name="Uria A.R."/>
            <person name="Helf M.J."/>
            <person name="Takada K."/>
            <person name="Gernert C."/>
            <person name="Steffens U.A."/>
            <person name="Heycke N."/>
            <person name="Schmitt S."/>
            <person name="Rinke C."/>
            <person name="Helfrich E.J."/>
            <person name="Brachmann A.O."/>
            <person name="Gurgui C."/>
            <person name="Wakimoto T."/>
            <person name="Kracht M."/>
            <person name="Crusemann M."/>
            <person name="Hentschel U."/>
            <person name="Abe I."/>
            <person name="Matsunaga S."/>
            <person name="Kalinowski J."/>
            <person name="Takeyama H."/>
            <person name="Piel J."/>
        </authorList>
    </citation>
    <scope>NUCLEOTIDE SEQUENCE [LARGE SCALE GENOMIC DNA]</scope>
    <source>
        <strain evidence="9">TSY2</strain>
    </source>
</reference>
<keyword evidence="5 7" id="KW-1133">Transmembrane helix</keyword>
<keyword evidence="3" id="KW-1003">Cell membrane</keyword>
<name>W4LIW9_9BACT</name>
<keyword evidence="2" id="KW-0813">Transport</keyword>
<evidence type="ECO:0000313" key="8">
    <source>
        <dbReference type="EMBL" id="ETW98058.1"/>
    </source>
</evidence>
<feature type="transmembrane region" description="Helical" evidence="7">
    <location>
        <begin position="264"/>
        <end position="282"/>
    </location>
</feature>
<keyword evidence="6 7" id="KW-0472">Membrane</keyword>
<dbReference type="InterPro" id="IPR036259">
    <property type="entry name" value="MFS_trans_sf"/>
</dbReference>
<keyword evidence="4 7" id="KW-0812">Transmembrane</keyword>
<feature type="transmembrane region" description="Helical" evidence="7">
    <location>
        <begin position="291"/>
        <end position="310"/>
    </location>
</feature>
<evidence type="ECO:0008006" key="10">
    <source>
        <dbReference type="Google" id="ProtNLM"/>
    </source>
</evidence>
<dbReference type="Proteomes" id="UP000019140">
    <property type="component" value="Unassembled WGS sequence"/>
</dbReference>
<dbReference type="HOGENOM" id="CLU_034180_16_0_7"/>
<feature type="transmembrane region" description="Helical" evidence="7">
    <location>
        <begin position="316"/>
        <end position="341"/>
    </location>
</feature>
<dbReference type="Pfam" id="PF07690">
    <property type="entry name" value="MFS_1"/>
    <property type="match status" value="1"/>
</dbReference>
<protein>
    <recommendedName>
        <fullName evidence="10">Major facilitator superfamily (MFS) profile domain-containing protein</fullName>
    </recommendedName>
</protein>
<evidence type="ECO:0000256" key="1">
    <source>
        <dbReference type="ARBA" id="ARBA00004651"/>
    </source>
</evidence>
<gene>
    <name evidence="8" type="ORF">ETSY2_43410</name>
</gene>
<evidence type="ECO:0000256" key="2">
    <source>
        <dbReference type="ARBA" id="ARBA00022448"/>
    </source>
</evidence>
<dbReference type="GO" id="GO:0022857">
    <property type="term" value="F:transmembrane transporter activity"/>
    <property type="evidence" value="ECO:0007669"/>
    <property type="project" value="InterPro"/>
</dbReference>
<evidence type="ECO:0000256" key="5">
    <source>
        <dbReference type="ARBA" id="ARBA00022989"/>
    </source>
</evidence>
<evidence type="ECO:0000256" key="6">
    <source>
        <dbReference type="ARBA" id="ARBA00023136"/>
    </source>
</evidence>
<feature type="transmembrane region" description="Helical" evidence="7">
    <location>
        <begin position="167"/>
        <end position="196"/>
    </location>
</feature>
<dbReference type="EMBL" id="AZHX01001984">
    <property type="protein sequence ID" value="ETW98058.1"/>
    <property type="molecule type" value="Genomic_DNA"/>
</dbReference>
<evidence type="ECO:0000256" key="7">
    <source>
        <dbReference type="SAM" id="Phobius"/>
    </source>
</evidence>
<comment type="subcellular location">
    <subcellularLocation>
        <location evidence="1">Cell membrane</location>
        <topology evidence="1">Multi-pass membrane protein</topology>
    </subcellularLocation>
</comment>
<feature type="transmembrane region" description="Helical" evidence="7">
    <location>
        <begin position="230"/>
        <end position="258"/>
    </location>
</feature>
<proteinExistence type="predicted"/>
<accession>W4LIW9</accession>
<feature type="transmembrane region" description="Helical" evidence="7">
    <location>
        <begin position="111"/>
        <end position="131"/>
    </location>
</feature>
<dbReference type="InterPro" id="IPR011701">
    <property type="entry name" value="MFS"/>
</dbReference>
<dbReference type="SUPFAM" id="SSF103473">
    <property type="entry name" value="MFS general substrate transporter"/>
    <property type="match status" value="1"/>
</dbReference>
<evidence type="ECO:0000256" key="3">
    <source>
        <dbReference type="ARBA" id="ARBA00022475"/>
    </source>
</evidence>
<sequence length="441" mass="47864">MPLLTLRERVSRWDGVKIFWWLCSSQSLSLIGSRLTVFSLGLLIYQETGSVTQYGLLTLFHVVPFILISPVAGVVVDRWRRRSVMLVSDTVAGISTFSLILLQGYGGLSLWHLYLMTAILSVISTFQQLAFSTSITLLISKSYLGRASGFVELTRAFAQYLPQYIAGLFLILIQFEGIVVVDGLTLAMALIILSLVRLPEPAQSQQTSPSSSWRQNMTYGWRYISERPSLLGLMLTLFVFNMSTSMLGTLFMPLLLLVTRPDQLAWILVCNAVGTIAGSLVMTRWGGPRQLVLGALGYAGLRALCMLGIGLQTQPYVLAVCAFGFMFGLSMGGSCTQALLLRKVPAAVQGRVFSIRYVITFSSIPLATGLSGPLADGFFEPAMATGGWLAGALGPWMGTGPGRGLGLMFCLAGLLTLGAMGAALRYRPIRDIDRTLPDAVD</sequence>
<comment type="caution">
    <text evidence="8">The sequence shown here is derived from an EMBL/GenBank/DDBJ whole genome shotgun (WGS) entry which is preliminary data.</text>
</comment>
<dbReference type="Gene3D" id="1.20.1250.20">
    <property type="entry name" value="MFS general substrate transporter like domains"/>
    <property type="match status" value="1"/>
</dbReference>
<organism evidence="8 9">
    <name type="scientific">Candidatus Entotheonella gemina</name>
    <dbReference type="NCBI Taxonomy" id="1429439"/>
    <lineage>
        <taxon>Bacteria</taxon>
        <taxon>Pseudomonadati</taxon>
        <taxon>Nitrospinota/Tectimicrobiota group</taxon>
        <taxon>Candidatus Tectimicrobiota</taxon>
        <taxon>Candidatus Entotheonellia</taxon>
        <taxon>Candidatus Entotheonellales</taxon>
        <taxon>Candidatus Entotheonellaceae</taxon>
        <taxon>Candidatus Entotheonella</taxon>
    </lineage>
</organism>
<dbReference type="CDD" id="cd06173">
    <property type="entry name" value="MFS_MefA_like"/>
    <property type="match status" value="1"/>
</dbReference>
<feature type="transmembrane region" description="Helical" evidence="7">
    <location>
        <begin position="353"/>
        <end position="375"/>
    </location>
</feature>
<evidence type="ECO:0000256" key="4">
    <source>
        <dbReference type="ARBA" id="ARBA00022692"/>
    </source>
</evidence>
<dbReference type="PANTHER" id="PTHR43266:SF2">
    <property type="entry name" value="MAJOR FACILITATOR SUPERFAMILY (MFS) PROFILE DOMAIN-CONTAINING PROTEIN"/>
    <property type="match status" value="1"/>
</dbReference>
<feature type="transmembrane region" description="Helical" evidence="7">
    <location>
        <begin position="51"/>
        <end position="76"/>
    </location>
</feature>
<feature type="transmembrane region" description="Helical" evidence="7">
    <location>
        <begin position="83"/>
        <end position="105"/>
    </location>
</feature>